<gene>
    <name evidence="2" type="ORF">LJ656_22915</name>
</gene>
<dbReference type="EMBL" id="JAJITD010000012">
    <property type="protein sequence ID" value="MCC8395443.1"/>
    <property type="molecule type" value="Genomic_DNA"/>
</dbReference>
<protein>
    <submittedName>
        <fullName evidence="2">DUF4345 domain-containing protein</fullName>
    </submittedName>
</protein>
<organism evidence="2 3">
    <name type="scientific">Paraburkholderia sejongensis</name>
    <dbReference type="NCBI Taxonomy" id="2886946"/>
    <lineage>
        <taxon>Bacteria</taxon>
        <taxon>Pseudomonadati</taxon>
        <taxon>Pseudomonadota</taxon>
        <taxon>Betaproteobacteria</taxon>
        <taxon>Burkholderiales</taxon>
        <taxon>Burkholderiaceae</taxon>
        <taxon>Paraburkholderia</taxon>
    </lineage>
</organism>
<name>A0ABS8K0H7_9BURK</name>
<keyword evidence="3" id="KW-1185">Reference proteome</keyword>
<evidence type="ECO:0000313" key="3">
    <source>
        <dbReference type="Proteomes" id="UP001431019"/>
    </source>
</evidence>
<evidence type="ECO:0000313" key="2">
    <source>
        <dbReference type="EMBL" id="MCC8395443.1"/>
    </source>
</evidence>
<sequence>MLQTATAILAVVPTVSGLVAMTGVGDPLYALLALPHDATLDSNLRFYAGIWLGLGLAAFWVVPRIERETALFRALWLMIFIGGIGRGLSLFALGLPFLPFVGFTALEIVGAPLFVWWQHRVARAAARRRCPIV</sequence>
<accession>A0ABS8K0H7</accession>
<comment type="caution">
    <text evidence="2">The sequence shown here is derived from an EMBL/GenBank/DDBJ whole genome shotgun (WGS) entry which is preliminary data.</text>
</comment>
<keyword evidence="1" id="KW-0472">Membrane</keyword>
<reference evidence="2 3" key="1">
    <citation type="submission" date="2021-11" db="EMBL/GenBank/DDBJ databases">
        <authorList>
            <person name="Oh E.-T."/>
            <person name="Kim S.-B."/>
        </authorList>
    </citation>
    <scope>NUCLEOTIDE SEQUENCE [LARGE SCALE GENOMIC DNA]</scope>
    <source>
        <strain evidence="2 3">MMS20-SJTR3</strain>
    </source>
</reference>
<proteinExistence type="predicted"/>
<dbReference type="Proteomes" id="UP001431019">
    <property type="component" value="Unassembled WGS sequence"/>
</dbReference>
<evidence type="ECO:0000256" key="1">
    <source>
        <dbReference type="SAM" id="Phobius"/>
    </source>
</evidence>
<feature type="transmembrane region" description="Helical" evidence="1">
    <location>
        <begin position="44"/>
        <end position="62"/>
    </location>
</feature>
<keyword evidence="1" id="KW-0812">Transmembrane</keyword>
<keyword evidence="1" id="KW-1133">Transmembrane helix</keyword>
<feature type="transmembrane region" description="Helical" evidence="1">
    <location>
        <begin position="100"/>
        <end position="119"/>
    </location>
</feature>
<feature type="transmembrane region" description="Helical" evidence="1">
    <location>
        <begin position="74"/>
        <end position="94"/>
    </location>
</feature>
<dbReference type="RefSeq" id="WP_230511963.1">
    <property type="nucleotide sequence ID" value="NZ_JAJITD010000012.1"/>
</dbReference>
<dbReference type="Pfam" id="PF14248">
    <property type="entry name" value="DUF4345"/>
    <property type="match status" value="1"/>
</dbReference>
<dbReference type="InterPro" id="IPR025597">
    <property type="entry name" value="DUF4345"/>
</dbReference>